<name>A0A2X0L4S8_9BASI</name>
<evidence type="ECO:0000313" key="3">
    <source>
        <dbReference type="Proteomes" id="UP000249723"/>
    </source>
</evidence>
<keyword evidence="3" id="KW-1185">Reference proteome</keyword>
<dbReference type="Proteomes" id="UP000249723">
    <property type="component" value="Unassembled WGS sequence"/>
</dbReference>
<reference evidence="3" key="1">
    <citation type="submission" date="2016-10" db="EMBL/GenBank/DDBJ databases">
        <authorList>
            <person name="Jeantristanb JTB J.-T."/>
            <person name="Ricardo R."/>
        </authorList>
    </citation>
    <scope>NUCLEOTIDE SEQUENCE [LARGE SCALE GENOMIC DNA]</scope>
</reference>
<sequence length="87" mass="10057">MSHRSSKTAINLASRAHRRQAPEVRRPPPSIAVNRLQRSKAFSKTIRPMRKQAAKLGIQAERYLQIRQVQESPIRIRSEPTLVDHDH</sequence>
<evidence type="ECO:0000256" key="1">
    <source>
        <dbReference type="SAM" id="MobiDB-lite"/>
    </source>
</evidence>
<organism evidence="2 3">
    <name type="scientific">Microbotryum saponariae</name>
    <dbReference type="NCBI Taxonomy" id="289078"/>
    <lineage>
        <taxon>Eukaryota</taxon>
        <taxon>Fungi</taxon>
        <taxon>Dikarya</taxon>
        <taxon>Basidiomycota</taxon>
        <taxon>Pucciniomycotina</taxon>
        <taxon>Microbotryomycetes</taxon>
        <taxon>Microbotryales</taxon>
        <taxon>Microbotryaceae</taxon>
        <taxon>Microbotryum</taxon>
    </lineage>
</organism>
<gene>
    <name evidence="2" type="ORF">BZ3500_MVSOF-1268-A1-R1_CHR9G10657</name>
</gene>
<accession>A0A2X0L4S8</accession>
<dbReference type="AlphaFoldDB" id="A0A2X0L4S8"/>
<feature type="region of interest" description="Disordered" evidence="1">
    <location>
        <begin position="1"/>
        <end position="28"/>
    </location>
</feature>
<evidence type="ECO:0000313" key="2">
    <source>
        <dbReference type="EMBL" id="SDA00469.1"/>
    </source>
</evidence>
<dbReference type="EMBL" id="FMWP01000107">
    <property type="protein sequence ID" value="SDA00469.1"/>
    <property type="molecule type" value="Genomic_DNA"/>
</dbReference>
<protein>
    <submittedName>
        <fullName evidence="2">BZ3500_MvSof-1268-A1-R1_Chr9g10657 protein</fullName>
    </submittedName>
</protein>
<proteinExistence type="predicted"/>